<sequence length="316" mass="36943">MKENFKDILHRHSIYQVITGSTAYGLANDHSDVDQKAIVILPPTYLLQLSKEWETESYHNPDIEYHSLKKAMNLLNAQNPTMLETLFVKEEFVKKQTKYGELLRNNRHLFLSQNCYYSFYGYAKDQLMRIKNGLNKVTEKDQNEHVRYTLQRMLSQMDEKYPSLKNGTVIIKDVFSQQSQKQEADLSVSFDAIPLTELHGCISELAGTLKSYNKTSQQNKKPTDKLHKHAMHLVRLLLMGIELLEKGTLTVDRGVDRDYLLSIRNGDVRWDDFFELTEELFQQLENAKEKTLLPNATDDRKINDLYFEIMSNFYNI</sequence>
<dbReference type="RefSeq" id="WP_174494925.1">
    <property type="nucleotide sequence ID" value="NZ_CADDWK010000002.1"/>
</dbReference>
<name>A0A841Q1V4_9BACI</name>
<dbReference type="PANTHER" id="PTHR34817">
    <property type="entry name" value="NUCLEOTIDYLTRANSFERASE"/>
    <property type="match status" value="1"/>
</dbReference>
<dbReference type="Pfam" id="PF10127">
    <property type="entry name" value="RlaP"/>
    <property type="match status" value="1"/>
</dbReference>
<accession>A0A841Q1V4</accession>
<keyword evidence="1" id="KW-0808">Transferase</keyword>
<evidence type="ECO:0000313" key="1">
    <source>
        <dbReference type="EMBL" id="MBB6452413.1"/>
    </source>
</evidence>
<organism evidence="1 2">
    <name type="scientific">Salirhabdus euzebyi</name>
    <dbReference type="NCBI Taxonomy" id="394506"/>
    <lineage>
        <taxon>Bacteria</taxon>
        <taxon>Bacillati</taxon>
        <taxon>Bacillota</taxon>
        <taxon>Bacilli</taxon>
        <taxon>Bacillales</taxon>
        <taxon>Bacillaceae</taxon>
        <taxon>Salirhabdus</taxon>
    </lineage>
</organism>
<dbReference type="PANTHER" id="PTHR34817:SF1">
    <property type="entry name" value="NUCLEOTIDYLTRANSFERASE"/>
    <property type="match status" value="1"/>
</dbReference>
<comment type="caution">
    <text evidence="1">The sequence shown here is derived from an EMBL/GenBank/DDBJ whole genome shotgun (WGS) entry which is preliminary data.</text>
</comment>
<protein>
    <submittedName>
        <fullName evidence="1">Putative nucleotidyltransferase</fullName>
    </submittedName>
</protein>
<dbReference type="Proteomes" id="UP000581688">
    <property type="component" value="Unassembled WGS sequence"/>
</dbReference>
<dbReference type="AlphaFoldDB" id="A0A841Q1V4"/>
<dbReference type="GO" id="GO:0016740">
    <property type="term" value="F:transferase activity"/>
    <property type="evidence" value="ECO:0007669"/>
    <property type="project" value="UniProtKB-KW"/>
</dbReference>
<evidence type="ECO:0000313" key="2">
    <source>
        <dbReference type="Proteomes" id="UP000581688"/>
    </source>
</evidence>
<reference evidence="1 2" key="1">
    <citation type="submission" date="2020-08" db="EMBL/GenBank/DDBJ databases">
        <title>Genomic Encyclopedia of Type Strains, Phase IV (KMG-IV): sequencing the most valuable type-strain genomes for metagenomic binning, comparative biology and taxonomic classification.</title>
        <authorList>
            <person name="Goeker M."/>
        </authorList>
    </citation>
    <scope>NUCLEOTIDE SEQUENCE [LARGE SCALE GENOMIC DNA]</scope>
    <source>
        <strain evidence="1 2">DSM 19612</strain>
    </source>
</reference>
<proteinExistence type="predicted"/>
<gene>
    <name evidence="1" type="ORF">HNQ94_000858</name>
</gene>
<dbReference type="InterPro" id="IPR018775">
    <property type="entry name" value="RlaP"/>
</dbReference>
<dbReference type="EMBL" id="JACHGH010000002">
    <property type="protein sequence ID" value="MBB6452413.1"/>
    <property type="molecule type" value="Genomic_DNA"/>
</dbReference>
<keyword evidence="2" id="KW-1185">Reference proteome</keyword>